<evidence type="ECO:0000256" key="1">
    <source>
        <dbReference type="ARBA" id="ARBA00022452"/>
    </source>
</evidence>
<evidence type="ECO:0000259" key="5">
    <source>
        <dbReference type="Pfam" id="PF03865"/>
    </source>
</evidence>
<evidence type="ECO:0000259" key="6">
    <source>
        <dbReference type="Pfam" id="PF08479"/>
    </source>
</evidence>
<dbReference type="STRING" id="1217970.SAMN05444002_1353"/>
<dbReference type="GO" id="GO:0046819">
    <property type="term" value="P:protein secretion by the type V secretion system"/>
    <property type="evidence" value="ECO:0007669"/>
    <property type="project" value="TreeGrafter"/>
</dbReference>
<name>A0A1N6F424_9RHOB</name>
<keyword evidence="4" id="KW-0732">Signal</keyword>
<keyword evidence="8" id="KW-1185">Reference proteome</keyword>
<keyword evidence="2" id="KW-0812">Transmembrane</keyword>
<keyword evidence="1" id="KW-1134">Transmembrane beta strand</keyword>
<proteinExistence type="predicted"/>
<gene>
    <name evidence="7" type="ORF">SAMN05444002_1353</name>
</gene>
<protein>
    <submittedName>
        <fullName evidence="7">Hemolysin activation/secretion protein</fullName>
    </submittedName>
</protein>
<evidence type="ECO:0000313" key="7">
    <source>
        <dbReference type="EMBL" id="SIN90015.1"/>
    </source>
</evidence>
<dbReference type="EMBL" id="FSRL01000001">
    <property type="protein sequence ID" value="SIN90015.1"/>
    <property type="molecule type" value="Genomic_DNA"/>
</dbReference>
<dbReference type="InterPro" id="IPR005565">
    <property type="entry name" value="Hemolysn_activator_HlyB_C"/>
</dbReference>
<dbReference type="PANTHER" id="PTHR34597:SF1">
    <property type="entry name" value="HEME_HEMOPEXIN TRANSPORTER PROTEIN HUXB"/>
    <property type="match status" value="1"/>
</dbReference>
<evidence type="ECO:0000256" key="2">
    <source>
        <dbReference type="ARBA" id="ARBA00022692"/>
    </source>
</evidence>
<keyword evidence="3" id="KW-0998">Cell outer membrane</keyword>
<dbReference type="InterPro" id="IPR051544">
    <property type="entry name" value="TPS_OM_transporter"/>
</dbReference>
<feature type="domain" description="Haemolysin activator HlyB C-terminal" evidence="5">
    <location>
        <begin position="161"/>
        <end position="464"/>
    </location>
</feature>
<evidence type="ECO:0000313" key="8">
    <source>
        <dbReference type="Proteomes" id="UP000184932"/>
    </source>
</evidence>
<dbReference type="Pfam" id="PF03865">
    <property type="entry name" value="ShlB"/>
    <property type="match status" value="1"/>
</dbReference>
<dbReference type="RefSeq" id="WP_074255436.1">
    <property type="nucleotide sequence ID" value="NZ_FSRL01000001.1"/>
</dbReference>
<dbReference type="GO" id="GO:0008320">
    <property type="term" value="F:protein transmembrane transporter activity"/>
    <property type="evidence" value="ECO:0007669"/>
    <property type="project" value="TreeGrafter"/>
</dbReference>
<dbReference type="Gene3D" id="2.40.160.50">
    <property type="entry name" value="membrane protein fhac: a member of the omp85/tpsb transporter family"/>
    <property type="match status" value="1"/>
</dbReference>
<dbReference type="GO" id="GO:0098046">
    <property type="term" value="C:type V protein secretion system complex"/>
    <property type="evidence" value="ECO:0007669"/>
    <property type="project" value="TreeGrafter"/>
</dbReference>
<sequence>MNRLVAALLLALGLCASPPAMAQSFRIEGVAVEPSAYLHPDVIADVTGKYVKRPITFADLQQMIAEINGLYAAAGVPTAQAVLPPQVVSDGILKVSLVEAEIEEVEFVGLRNTSERFLRRNISLPAGAKPDYDRIERDLQVFDIAHDISPRLSFGPGRAVGTTRAIVTAEEPKRFSITASVDNFGRPETGEARATLFGRWSSVTGVRDTLSFQLQASQGAKSASLGYSRPVGTGGGRVVATLSFAQSAIIGGEFTPVSIVSDSLGGSLSYRRPAWVRPDRYWLLEGGVTFDSTESTIDGLTFADVRLWDAFLTARYNRRYDRAILGFSAGLRIGQAEALGTSETEGSYWLIYGEGTYARPINDRFMFNGALRYQYAHGQNLPVARLFTVGGVGTLRGYPNDIRAGDSGVLVNLQVSTRKPITPRTMPRWKISPFAFVDAALVVPYRVDGGIDGEQDLLASFGAGASVAVGKANVLAVVGVPIKDTLGFDEAGKPRFYLGLDYSF</sequence>
<reference evidence="8" key="1">
    <citation type="submission" date="2016-11" db="EMBL/GenBank/DDBJ databases">
        <authorList>
            <person name="Varghese N."/>
            <person name="Submissions S."/>
        </authorList>
    </citation>
    <scope>NUCLEOTIDE SEQUENCE [LARGE SCALE GENOMIC DNA]</scope>
    <source>
        <strain evidence="8">DSM 29440</strain>
    </source>
</reference>
<evidence type="ECO:0000256" key="4">
    <source>
        <dbReference type="SAM" id="SignalP"/>
    </source>
</evidence>
<dbReference type="Pfam" id="PF08479">
    <property type="entry name" value="POTRA_2"/>
    <property type="match status" value="1"/>
</dbReference>
<dbReference type="InterPro" id="IPR013686">
    <property type="entry name" value="Polypept-transport_assoc_ShlB"/>
</dbReference>
<evidence type="ECO:0000256" key="3">
    <source>
        <dbReference type="ARBA" id="ARBA00023237"/>
    </source>
</evidence>
<feature type="signal peptide" evidence="4">
    <location>
        <begin position="1"/>
        <end position="22"/>
    </location>
</feature>
<dbReference type="AlphaFoldDB" id="A0A1N6F424"/>
<dbReference type="PANTHER" id="PTHR34597">
    <property type="entry name" value="SLR1661 PROTEIN"/>
    <property type="match status" value="1"/>
</dbReference>
<keyword evidence="1" id="KW-0472">Membrane</keyword>
<accession>A0A1N6F424</accession>
<dbReference type="Gene3D" id="3.10.20.310">
    <property type="entry name" value="membrane protein fhac"/>
    <property type="match status" value="1"/>
</dbReference>
<organism evidence="7 8">
    <name type="scientific">Vannielia litorea</name>
    <dbReference type="NCBI Taxonomy" id="1217970"/>
    <lineage>
        <taxon>Bacteria</taxon>
        <taxon>Pseudomonadati</taxon>
        <taxon>Pseudomonadota</taxon>
        <taxon>Alphaproteobacteria</taxon>
        <taxon>Rhodobacterales</taxon>
        <taxon>Paracoccaceae</taxon>
        <taxon>Vannielia</taxon>
    </lineage>
</organism>
<feature type="domain" description="Polypeptide-transport-associated ShlB-type" evidence="6">
    <location>
        <begin position="25"/>
        <end position="99"/>
    </location>
</feature>
<dbReference type="OrthoDB" id="7439045at2"/>
<dbReference type="Proteomes" id="UP000184932">
    <property type="component" value="Unassembled WGS sequence"/>
</dbReference>
<feature type="chain" id="PRO_5012771499" evidence="4">
    <location>
        <begin position="23"/>
        <end position="504"/>
    </location>
</feature>